<evidence type="ECO:0000256" key="4">
    <source>
        <dbReference type="ARBA" id="ARBA00017504"/>
    </source>
</evidence>
<keyword evidence="7 15" id="KW-0812">Transmembrane</keyword>
<dbReference type="Pfam" id="PF03653">
    <property type="entry name" value="UPF0093"/>
    <property type="match status" value="1"/>
</dbReference>
<evidence type="ECO:0000256" key="11">
    <source>
        <dbReference type="ARBA" id="ARBA00023004"/>
    </source>
</evidence>
<dbReference type="PANTHER" id="PTHR40255">
    <property type="entry name" value="UPF0093 MEMBRANE PROTEIN SLR1790"/>
    <property type="match status" value="1"/>
</dbReference>
<comment type="catalytic activity">
    <reaction evidence="13 14">
        <text>protoporphyrinogen IX + 3 A = protoporphyrin IX + 3 AH2</text>
        <dbReference type="Rhea" id="RHEA:62000"/>
        <dbReference type="ChEBI" id="CHEBI:13193"/>
        <dbReference type="ChEBI" id="CHEBI:17499"/>
        <dbReference type="ChEBI" id="CHEBI:57306"/>
        <dbReference type="ChEBI" id="CHEBI:57307"/>
    </reaction>
</comment>
<evidence type="ECO:0000256" key="3">
    <source>
        <dbReference type="ARBA" id="ARBA00006501"/>
    </source>
</evidence>
<evidence type="ECO:0000256" key="12">
    <source>
        <dbReference type="ARBA" id="ARBA00023136"/>
    </source>
</evidence>
<evidence type="ECO:0000256" key="5">
    <source>
        <dbReference type="ARBA" id="ARBA00022475"/>
    </source>
</evidence>
<evidence type="ECO:0000313" key="16">
    <source>
        <dbReference type="EMBL" id="MBB6507435.1"/>
    </source>
</evidence>
<dbReference type="GO" id="GO:0046872">
    <property type="term" value="F:metal ion binding"/>
    <property type="evidence" value="ECO:0007669"/>
    <property type="project" value="UniProtKB-UniRule"/>
</dbReference>
<dbReference type="UniPathway" id="UPA00251">
    <property type="reaction ID" value="UER00324"/>
</dbReference>
<evidence type="ECO:0000256" key="10">
    <source>
        <dbReference type="ARBA" id="ARBA00023002"/>
    </source>
</evidence>
<protein>
    <recommendedName>
        <fullName evidence="4 14">Protoporphyrinogen IX oxidase</fullName>
        <ecNumber evidence="14">1.3.99.-</ecNumber>
    </recommendedName>
</protein>
<evidence type="ECO:0000256" key="2">
    <source>
        <dbReference type="ARBA" id="ARBA00005073"/>
    </source>
</evidence>
<keyword evidence="10" id="KW-0560">Oxidoreductase</keyword>
<proteinExistence type="inferred from homology"/>
<evidence type="ECO:0000256" key="15">
    <source>
        <dbReference type="SAM" id="Phobius"/>
    </source>
</evidence>
<evidence type="ECO:0000256" key="14">
    <source>
        <dbReference type="PIRNR" id="PIRNR004638"/>
    </source>
</evidence>
<dbReference type="EC" id="1.3.99.-" evidence="14"/>
<keyword evidence="8 14" id="KW-0479">Metal-binding</keyword>
<evidence type="ECO:0000256" key="8">
    <source>
        <dbReference type="ARBA" id="ARBA00022723"/>
    </source>
</evidence>
<dbReference type="Proteomes" id="UP000585437">
    <property type="component" value="Unassembled WGS sequence"/>
</dbReference>
<feature type="transmembrane region" description="Helical" evidence="15">
    <location>
        <begin position="84"/>
        <end position="105"/>
    </location>
</feature>
<comment type="subcellular location">
    <subcellularLocation>
        <location evidence="1">Cell membrane</location>
        <topology evidence="1">Multi-pass membrane protein</topology>
    </subcellularLocation>
</comment>
<reference evidence="16 17" key="1">
    <citation type="submission" date="2020-08" db="EMBL/GenBank/DDBJ databases">
        <title>The Agave Microbiome: Exploring the role of microbial communities in plant adaptations to desert environments.</title>
        <authorList>
            <person name="Partida-Martinez L.P."/>
        </authorList>
    </citation>
    <scope>NUCLEOTIDE SEQUENCE [LARGE SCALE GENOMIC DNA]</scope>
    <source>
        <strain evidence="16 17">AS3.12</strain>
    </source>
</reference>
<comment type="function">
    <text evidence="14">Catalyzes the oxidation of protoporphyrinogen IX to protoporphyrin IX.</text>
</comment>
<name>A0A7X0JHN6_9HYPH</name>
<keyword evidence="5 14" id="KW-1003">Cell membrane</keyword>
<evidence type="ECO:0000256" key="9">
    <source>
        <dbReference type="ARBA" id="ARBA00022989"/>
    </source>
</evidence>
<evidence type="ECO:0000256" key="13">
    <source>
        <dbReference type="ARBA" id="ARBA00048390"/>
    </source>
</evidence>
<keyword evidence="17" id="KW-1185">Reference proteome</keyword>
<gene>
    <name evidence="16" type="ORF">F4695_000754</name>
</gene>
<feature type="transmembrane region" description="Helical" evidence="15">
    <location>
        <begin position="117"/>
        <end position="140"/>
    </location>
</feature>
<keyword evidence="9 15" id="KW-1133">Transmembrane helix</keyword>
<dbReference type="GO" id="GO:0005886">
    <property type="term" value="C:plasma membrane"/>
    <property type="evidence" value="ECO:0007669"/>
    <property type="project" value="UniProtKB-SubCell"/>
</dbReference>
<dbReference type="EMBL" id="JACHBU010000001">
    <property type="protein sequence ID" value="MBB6507435.1"/>
    <property type="molecule type" value="Genomic_DNA"/>
</dbReference>
<comment type="similarity">
    <text evidence="3 14">Belongs to the HemJ family.</text>
</comment>
<evidence type="ECO:0000256" key="1">
    <source>
        <dbReference type="ARBA" id="ARBA00004651"/>
    </source>
</evidence>
<comment type="cofactor">
    <cofactor evidence="14">
        <name>heme b</name>
        <dbReference type="ChEBI" id="CHEBI:60344"/>
    </cofactor>
    <text evidence="14">Binds 1 heme b (iron(II)-protoporphyrin IX) group per subunit.</text>
</comment>
<sequence length="167" mass="18309">MIIAFLKFVHITTIAIWAAGLISLPGLYVQRAHVKDKEALYRLQMIVRYAYVAIISPAAFVAVASGTALIFGQQTFAGWFSIKLLFVGLLAILHVLTGLIIIRLFKEGETYPVWRFVAATIVTTAVVGAIVFVALAKPFIGLELPGEFMRPGGLRTLAERISPWPIP</sequence>
<comment type="pathway">
    <text evidence="2 14">Porphyrin-containing compound metabolism; protoporphyrin-IX biosynthesis; protoporphyrin-IX from protoporphyrinogen-IX: step 1/1.</text>
</comment>
<dbReference type="GO" id="GO:0006782">
    <property type="term" value="P:protoporphyrinogen IX biosynthetic process"/>
    <property type="evidence" value="ECO:0007669"/>
    <property type="project" value="UniProtKB-UniRule"/>
</dbReference>
<accession>A0A7X0JHN6</accession>
<keyword evidence="6 14" id="KW-0349">Heme</keyword>
<evidence type="ECO:0000256" key="6">
    <source>
        <dbReference type="ARBA" id="ARBA00022617"/>
    </source>
</evidence>
<feature type="transmembrane region" description="Helical" evidence="15">
    <location>
        <begin position="6"/>
        <end position="28"/>
    </location>
</feature>
<organism evidence="16 17">
    <name type="scientific">Rhizobium soli</name>
    <dbReference type="NCBI Taxonomy" id="424798"/>
    <lineage>
        <taxon>Bacteria</taxon>
        <taxon>Pseudomonadati</taxon>
        <taxon>Pseudomonadota</taxon>
        <taxon>Alphaproteobacteria</taxon>
        <taxon>Hyphomicrobiales</taxon>
        <taxon>Rhizobiaceae</taxon>
        <taxon>Rhizobium/Agrobacterium group</taxon>
        <taxon>Rhizobium</taxon>
    </lineage>
</organism>
<comment type="caution">
    <text evidence="16">The sequence shown here is derived from an EMBL/GenBank/DDBJ whole genome shotgun (WGS) entry which is preliminary data.</text>
</comment>
<dbReference type="PANTHER" id="PTHR40255:SF1">
    <property type="entry name" value="PROTOPORPHYRINOGEN IX OXIDASE"/>
    <property type="match status" value="1"/>
</dbReference>
<feature type="transmembrane region" description="Helical" evidence="15">
    <location>
        <begin position="49"/>
        <end position="72"/>
    </location>
</feature>
<dbReference type="GO" id="GO:0070818">
    <property type="term" value="F:protoporphyrinogen oxidase activity"/>
    <property type="evidence" value="ECO:0007669"/>
    <property type="project" value="UniProtKB-UniRule"/>
</dbReference>
<dbReference type="RefSeq" id="WP_210311727.1">
    <property type="nucleotide sequence ID" value="NZ_JACHBU010000001.1"/>
</dbReference>
<dbReference type="InterPro" id="IPR005265">
    <property type="entry name" value="HemJ-like"/>
</dbReference>
<dbReference type="PIRSF" id="PIRSF004638">
    <property type="entry name" value="UCP004638"/>
    <property type="match status" value="1"/>
</dbReference>
<keyword evidence="12 14" id="KW-0472">Membrane</keyword>
<dbReference type="AlphaFoldDB" id="A0A7X0JHN6"/>
<keyword evidence="11 14" id="KW-0408">Iron</keyword>
<evidence type="ECO:0000313" key="17">
    <source>
        <dbReference type="Proteomes" id="UP000585437"/>
    </source>
</evidence>
<evidence type="ECO:0000256" key="7">
    <source>
        <dbReference type="ARBA" id="ARBA00022692"/>
    </source>
</evidence>